<dbReference type="HOGENOM" id="CLU_2666817_0_0_6"/>
<dbReference type="EMBL" id="CP007152">
    <property type="protein sequence ID" value="AHI33395.1"/>
    <property type="molecule type" value="Genomic_DNA"/>
</dbReference>
<accession>W5YWH8</accession>
<dbReference type="Proteomes" id="UP000035081">
    <property type="component" value="Chromosome"/>
</dbReference>
<reference evidence="1 2" key="1">
    <citation type="journal article" date="2014" name="Genome Announc.">
        <title>Draft Genome Sequences of Marinobacter similis A3d10T and Marinobacter salarius R9SW1T.</title>
        <authorList>
            <person name="Ivanova E.P."/>
            <person name="Ng H.J."/>
            <person name="Webb H.K."/>
            <person name="Feng G."/>
            <person name="Oshima K."/>
            <person name="Hattori M."/>
            <person name="Ohkuma M."/>
            <person name="Sergeev A.F."/>
            <person name="Mikhailov V.V."/>
            <person name="Crawford R.J."/>
            <person name="Sawabe T."/>
        </authorList>
    </citation>
    <scope>NUCLEOTIDE SEQUENCE [LARGE SCALE GENOMIC DNA]</scope>
    <source>
        <strain evidence="2">A3d10 and R9SW1</strain>
    </source>
</reference>
<proteinExistence type="predicted"/>
<sequence length="75" mass="8176">MDNSQTRKEGVSYTYKGYDGYAPIAAYLGREGWCLGCVLRPGSQHANNGFLDTLKRVLLRARALQANPVAPGQCS</sequence>
<protein>
    <recommendedName>
        <fullName evidence="3">Transposase</fullName>
    </recommendedName>
</protein>
<gene>
    <name evidence="1" type="ORF">AU15_20155</name>
</gene>
<dbReference type="KEGG" id="msr:AU15_20155"/>
<name>W5YWH8_9GAMM</name>
<dbReference type="AlphaFoldDB" id="W5YWH8"/>
<evidence type="ECO:0000313" key="2">
    <source>
        <dbReference type="Proteomes" id="UP000035081"/>
    </source>
</evidence>
<evidence type="ECO:0000313" key="1">
    <source>
        <dbReference type="EMBL" id="AHI33395.1"/>
    </source>
</evidence>
<evidence type="ECO:0008006" key="3">
    <source>
        <dbReference type="Google" id="ProtNLM"/>
    </source>
</evidence>
<organism evidence="1 2">
    <name type="scientific">Marinobacter salarius</name>
    <dbReference type="NCBI Taxonomy" id="1420917"/>
    <lineage>
        <taxon>Bacteria</taxon>
        <taxon>Pseudomonadati</taxon>
        <taxon>Pseudomonadota</taxon>
        <taxon>Gammaproteobacteria</taxon>
        <taxon>Pseudomonadales</taxon>
        <taxon>Marinobacteraceae</taxon>
        <taxon>Marinobacter</taxon>
    </lineage>
</organism>